<dbReference type="RefSeq" id="WP_052146113.1">
    <property type="nucleotide sequence ID" value="NZ_JAVRFJ010000016.1"/>
</dbReference>
<evidence type="ECO:0000256" key="4">
    <source>
        <dbReference type="ARBA" id="ARBA00023163"/>
    </source>
</evidence>
<dbReference type="SUPFAM" id="SSF46689">
    <property type="entry name" value="Homeodomain-like"/>
    <property type="match status" value="1"/>
</dbReference>
<evidence type="ECO:0000313" key="8">
    <source>
        <dbReference type="EMBL" id="MDT0569646.1"/>
    </source>
</evidence>
<evidence type="ECO:0000313" key="9">
    <source>
        <dbReference type="Proteomes" id="UP001180737"/>
    </source>
</evidence>
<proteinExistence type="predicted"/>
<keyword evidence="2" id="KW-0805">Transcription regulation</keyword>
<evidence type="ECO:0000256" key="1">
    <source>
        <dbReference type="ARBA" id="ARBA00022491"/>
    </source>
</evidence>
<gene>
    <name evidence="8" type="ORF">RM704_19580</name>
</gene>
<dbReference type="InterPro" id="IPR050109">
    <property type="entry name" value="HTH-type_TetR-like_transc_reg"/>
</dbReference>
<organism evidence="8 9">
    <name type="scientific">Streptomyces gottesmaniae</name>
    <dbReference type="NCBI Taxonomy" id="3075518"/>
    <lineage>
        <taxon>Bacteria</taxon>
        <taxon>Bacillati</taxon>
        <taxon>Actinomycetota</taxon>
        <taxon>Actinomycetes</taxon>
        <taxon>Kitasatosporales</taxon>
        <taxon>Streptomycetaceae</taxon>
        <taxon>Streptomyces</taxon>
    </lineage>
</organism>
<reference evidence="8" key="1">
    <citation type="submission" date="2024-05" db="EMBL/GenBank/DDBJ databases">
        <title>30 novel species of actinomycetes from the DSMZ collection.</title>
        <authorList>
            <person name="Nouioui I."/>
        </authorList>
    </citation>
    <scope>NUCLEOTIDE SEQUENCE</scope>
    <source>
        <strain evidence="8">DSM 3412</strain>
    </source>
</reference>
<evidence type="ECO:0000259" key="7">
    <source>
        <dbReference type="PROSITE" id="PS50977"/>
    </source>
</evidence>
<feature type="domain" description="HTH tetR-type" evidence="7">
    <location>
        <begin position="19"/>
        <end position="79"/>
    </location>
</feature>
<keyword evidence="9" id="KW-1185">Reference proteome</keyword>
<dbReference type="InterPro" id="IPR041490">
    <property type="entry name" value="KstR2_TetR_C"/>
</dbReference>
<keyword evidence="1" id="KW-0678">Repressor</keyword>
<dbReference type="PROSITE" id="PS50977">
    <property type="entry name" value="HTH_TETR_2"/>
    <property type="match status" value="1"/>
</dbReference>
<dbReference type="InterPro" id="IPR001647">
    <property type="entry name" value="HTH_TetR"/>
</dbReference>
<evidence type="ECO:0000256" key="2">
    <source>
        <dbReference type="ARBA" id="ARBA00023015"/>
    </source>
</evidence>
<evidence type="ECO:0000256" key="3">
    <source>
        <dbReference type="ARBA" id="ARBA00023125"/>
    </source>
</evidence>
<keyword evidence="4" id="KW-0804">Transcription</keyword>
<dbReference type="PRINTS" id="PR00455">
    <property type="entry name" value="HTHTETR"/>
</dbReference>
<dbReference type="PANTHER" id="PTHR30055:SF175">
    <property type="entry name" value="HTH-TYPE TRANSCRIPTIONAL REPRESSOR KSTR2"/>
    <property type="match status" value="1"/>
</dbReference>
<dbReference type="Proteomes" id="UP001180737">
    <property type="component" value="Unassembled WGS sequence"/>
</dbReference>
<dbReference type="PANTHER" id="PTHR30055">
    <property type="entry name" value="HTH-TYPE TRANSCRIPTIONAL REGULATOR RUTR"/>
    <property type="match status" value="1"/>
</dbReference>
<feature type="region of interest" description="Disordered" evidence="6">
    <location>
        <begin position="1"/>
        <end position="20"/>
    </location>
</feature>
<dbReference type="InterPro" id="IPR009057">
    <property type="entry name" value="Homeodomain-like_sf"/>
</dbReference>
<comment type="caution">
    <text evidence="8">The sequence shown here is derived from an EMBL/GenBank/DDBJ whole genome shotgun (WGS) entry which is preliminary data.</text>
</comment>
<dbReference type="Pfam" id="PF00440">
    <property type="entry name" value="TetR_N"/>
    <property type="match status" value="1"/>
</dbReference>
<evidence type="ECO:0000256" key="5">
    <source>
        <dbReference type="PROSITE-ProRule" id="PRU00335"/>
    </source>
</evidence>
<dbReference type="EMBL" id="JAVRFJ010000016">
    <property type="protein sequence ID" value="MDT0569646.1"/>
    <property type="molecule type" value="Genomic_DNA"/>
</dbReference>
<dbReference type="InterPro" id="IPR036271">
    <property type="entry name" value="Tet_transcr_reg_TetR-rel_C_sf"/>
</dbReference>
<keyword evidence="3 5" id="KW-0238">DNA-binding</keyword>
<accession>A0ABU2Z0C3</accession>
<dbReference type="Gene3D" id="1.10.357.10">
    <property type="entry name" value="Tetracycline Repressor, domain 2"/>
    <property type="match status" value="1"/>
</dbReference>
<dbReference type="SUPFAM" id="SSF48498">
    <property type="entry name" value="Tetracyclin repressor-like, C-terminal domain"/>
    <property type="match status" value="1"/>
</dbReference>
<evidence type="ECO:0000256" key="6">
    <source>
        <dbReference type="SAM" id="MobiDB-lite"/>
    </source>
</evidence>
<name>A0ABU2Z0C3_9ACTN</name>
<sequence length="225" mass="25308">MPTKKKPPTTAGDKPSAAPARRRELLDRAATVFADLGYNATTVRRIADDVGMLAGSLYYYFESKDAMLEEILRTFLDELWEGYDAVLDAELRPRETFEALVVESFRAIDRHRAAVAIYQNEAKKLVAQDRFLFLAASQRKFEKAWLATLERGVAAEEFRADLDTRLTYRFVRDTVWVAASWYRPGGPLGPEEIARQYLSMVLDGIAAAPAEPASTRAHSHAVNHL</sequence>
<feature type="DNA-binding region" description="H-T-H motif" evidence="5">
    <location>
        <begin position="42"/>
        <end position="61"/>
    </location>
</feature>
<protein>
    <submittedName>
        <fullName evidence="8">TetR/AcrR family transcriptional regulator</fullName>
    </submittedName>
</protein>
<dbReference type="Pfam" id="PF17932">
    <property type="entry name" value="TetR_C_24"/>
    <property type="match status" value="1"/>
</dbReference>
<dbReference type="Gene3D" id="1.10.10.60">
    <property type="entry name" value="Homeodomain-like"/>
    <property type="match status" value="1"/>
</dbReference>